<reference evidence="1" key="1">
    <citation type="submission" date="2017-05" db="UniProtKB">
        <authorList>
            <consortium name="EnsemblMetazoa"/>
        </authorList>
    </citation>
    <scope>IDENTIFICATION</scope>
</reference>
<name>A0A1X7TCI3_AMPQE</name>
<dbReference type="EnsemblMetazoa" id="Aqu2.1.12065_001">
    <property type="protein sequence ID" value="Aqu2.1.12065_001"/>
    <property type="gene ID" value="Aqu2.1.12065"/>
</dbReference>
<protein>
    <submittedName>
        <fullName evidence="1">Uncharacterized protein</fullName>
    </submittedName>
</protein>
<proteinExistence type="predicted"/>
<evidence type="ECO:0000313" key="1">
    <source>
        <dbReference type="EnsemblMetazoa" id="Aqu2.1.12065_001"/>
    </source>
</evidence>
<accession>A0A1X7TCI3</accession>
<organism evidence="1">
    <name type="scientific">Amphimedon queenslandica</name>
    <name type="common">Sponge</name>
    <dbReference type="NCBI Taxonomy" id="400682"/>
    <lineage>
        <taxon>Eukaryota</taxon>
        <taxon>Metazoa</taxon>
        <taxon>Porifera</taxon>
        <taxon>Demospongiae</taxon>
        <taxon>Heteroscleromorpha</taxon>
        <taxon>Haplosclerida</taxon>
        <taxon>Niphatidae</taxon>
        <taxon>Amphimedon</taxon>
    </lineage>
</organism>
<dbReference type="InParanoid" id="A0A1X7TCI3"/>
<sequence>TRETIVIIRVPPRGSPTCPKKCWGKKVKFTPTNIIQKCIH</sequence>
<dbReference type="AlphaFoldDB" id="A0A1X7TCI3"/>